<dbReference type="PROSITE" id="PS50110">
    <property type="entry name" value="RESPONSE_REGULATORY"/>
    <property type="match status" value="1"/>
</dbReference>
<evidence type="ECO:0000259" key="2">
    <source>
        <dbReference type="PROSITE" id="PS50110"/>
    </source>
</evidence>
<dbReference type="Gene3D" id="3.40.50.2300">
    <property type="match status" value="1"/>
</dbReference>
<organism evidence="3 4">
    <name type="scientific">Chryseobacterium salviniae</name>
    <dbReference type="NCBI Taxonomy" id="3101750"/>
    <lineage>
        <taxon>Bacteria</taxon>
        <taxon>Pseudomonadati</taxon>
        <taxon>Bacteroidota</taxon>
        <taxon>Flavobacteriia</taxon>
        <taxon>Flavobacteriales</taxon>
        <taxon>Weeksellaceae</taxon>
        <taxon>Chryseobacterium group</taxon>
        <taxon>Chryseobacterium</taxon>
    </lineage>
</organism>
<proteinExistence type="predicted"/>
<dbReference type="Proteomes" id="UP001348397">
    <property type="component" value="Unassembled WGS sequence"/>
</dbReference>
<gene>
    <name evidence="3" type="ORF">SOP96_04630</name>
</gene>
<sequence>MVKRKPSGSFCHVMALSMKNDDLSLIMMIKNGAHGYLLKDIQPKELDNALQSMIKNGFYYPDRATSKIPNLLEFDYKIIFTKGTIVF</sequence>
<comment type="caution">
    <text evidence="1">Lacks conserved residue(s) required for the propagation of feature annotation.</text>
</comment>
<dbReference type="EMBL" id="JAYLAA010000018">
    <property type="protein sequence ID" value="MEC3874993.1"/>
    <property type="molecule type" value="Genomic_DNA"/>
</dbReference>
<evidence type="ECO:0000313" key="3">
    <source>
        <dbReference type="EMBL" id="MEC3874993.1"/>
    </source>
</evidence>
<evidence type="ECO:0000256" key="1">
    <source>
        <dbReference type="PROSITE-ProRule" id="PRU00169"/>
    </source>
</evidence>
<name>A0ABU6HPY2_9FLAO</name>
<keyword evidence="4" id="KW-1185">Reference proteome</keyword>
<feature type="domain" description="Response regulatory" evidence="2">
    <location>
        <begin position="1"/>
        <end position="54"/>
    </location>
</feature>
<dbReference type="RefSeq" id="WP_326319878.1">
    <property type="nucleotide sequence ID" value="NZ_JAYLAA010000018.1"/>
</dbReference>
<protein>
    <recommendedName>
        <fullName evidence="2">Response regulatory domain-containing protein</fullName>
    </recommendedName>
</protein>
<dbReference type="InterPro" id="IPR001789">
    <property type="entry name" value="Sig_transdc_resp-reg_receiver"/>
</dbReference>
<dbReference type="SUPFAM" id="SSF52172">
    <property type="entry name" value="CheY-like"/>
    <property type="match status" value="1"/>
</dbReference>
<reference evidence="3 4" key="1">
    <citation type="submission" date="2024-01" db="EMBL/GenBank/DDBJ databases">
        <title>Chryseobacterium sp. T9W2-O.</title>
        <authorList>
            <person name="Maltman C."/>
        </authorList>
    </citation>
    <scope>NUCLEOTIDE SEQUENCE [LARGE SCALE GENOMIC DNA]</scope>
    <source>
        <strain evidence="3 4">T9W2-O</strain>
    </source>
</reference>
<comment type="caution">
    <text evidence="3">The sequence shown here is derived from an EMBL/GenBank/DDBJ whole genome shotgun (WGS) entry which is preliminary data.</text>
</comment>
<dbReference type="InterPro" id="IPR011006">
    <property type="entry name" value="CheY-like_superfamily"/>
</dbReference>
<accession>A0ABU6HPY2</accession>
<evidence type="ECO:0000313" key="4">
    <source>
        <dbReference type="Proteomes" id="UP001348397"/>
    </source>
</evidence>